<feature type="compositionally biased region" description="Basic and acidic residues" evidence="1">
    <location>
        <begin position="415"/>
        <end position="431"/>
    </location>
</feature>
<protein>
    <recommendedName>
        <fullName evidence="4">Snf7</fullName>
    </recommendedName>
</protein>
<evidence type="ECO:0000256" key="1">
    <source>
        <dbReference type="SAM" id="MobiDB-lite"/>
    </source>
</evidence>
<reference evidence="2" key="1">
    <citation type="journal article" date="2023" name="Mol. Phylogenet. Evol.">
        <title>Genome-scale phylogeny and comparative genomics of the fungal order Sordariales.</title>
        <authorList>
            <person name="Hensen N."/>
            <person name="Bonometti L."/>
            <person name="Westerberg I."/>
            <person name="Brannstrom I.O."/>
            <person name="Guillou S."/>
            <person name="Cros-Aarteil S."/>
            <person name="Calhoun S."/>
            <person name="Haridas S."/>
            <person name="Kuo A."/>
            <person name="Mondo S."/>
            <person name="Pangilinan J."/>
            <person name="Riley R."/>
            <person name="LaButti K."/>
            <person name="Andreopoulos B."/>
            <person name="Lipzen A."/>
            <person name="Chen C."/>
            <person name="Yan M."/>
            <person name="Daum C."/>
            <person name="Ng V."/>
            <person name="Clum A."/>
            <person name="Steindorff A."/>
            <person name="Ohm R.A."/>
            <person name="Martin F."/>
            <person name="Silar P."/>
            <person name="Natvig D.O."/>
            <person name="Lalanne C."/>
            <person name="Gautier V."/>
            <person name="Ament-Velasquez S.L."/>
            <person name="Kruys A."/>
            <person name="Hutchinson M.I."/>
            <person name="Powell A.J."/>
            <person name="Barry K."/>
            <person name="Miller A.N."/>
            <person name="Grigoriev I.V."/>
            <person name="Debuchy R."/>
            <person name="Gladieux P."/>
            <person name="Hiltunen Thoren M."/>
            <person name="Johannesson H."/>
        </authorList>
    </citation>
    <scope>NUCLEOTIDE SEQUENCE</scope>
    <source>
        <strain evidence="2">SMH4131-1</strain>
    </source>
</reference>
<dbReference type="Proteomes" id="UP001286456">
    <property type="component" value="Unassembled WGS sequence"/>
</dbReference>
<dbReference type="InterPro" id="IPR005024">
    <property type="entry name" value="Snf7_fam"/>
</dbReference>
<dbReference type="Pfam" id="PF03357">
    <property type="entry name" value="Snf7"/>
    <property type="match status" value="1"/>
</dbReference>
<dbReference type="PANTHER" id="PTHR22761:SF18">
    <property type="entry name" value="SORTING PROTEIN SNF7 FAMILY PROTEIN, PUTATIVE (AFU_ORTHOLOGUE AFUA_2G16692)-RELATED"/>
    <property type="match status" value="1"/>
</dbReference>
<organism evidence="2 3">
    <name type="scientific">Cercophora scortea</name>
    <dbReference type="NCBI Taxonomy" id="314031"/>
    <lineage>
        <taxon>Eukaryota</taxon>
        <taxon>Fungi</taxon>
        <taxon>Dikarya</taxon>
        <taxon>Ascomycota</taxon>
        <taxon>Pezizomycotina</taxon>
        <taxon>Sordariomycetes</taxon>
        <taxon>Sordariomycetidae</taxon>
        <taxon>Sordariales</taxon>
        <taxon>Lasiosphaeriaceae</taxon>
        <taxon>Cercophora</taxon>
    </lineage>
</organism>
<dbReference type="GO" id="GO:0009898">
    <property type="term" value="C:cytoplasmic side of plasma membrane"/>
    <property type="evidence" value="ECO:0007669"/>
    <property type="project" value="TreeGrafter"/>
</dbReference>
<accession>A0AAE0IHC3</accession>
<dbReference type="GO" id="GO:0006900">
    <property type="term" value="P:vesicle budding from membrane"/>
    <property type="evidence" value="ECO:0007669"/>
    <property type="project" value="TreeGrafter"/>
</dbReference>
<dbReference type="PANTHER" id="PTHR22761">
    <property type="entry name" value="CHARGED MULTIVESICULAR BODY PROTEIN"/>
    <property type="match status" value="1"/>
</dbReference>
<feature type="region of interest" description="Disordered" evidence="1">
    <location>
        <begin position="415"/>
        <end position="477"/>
    </location>
</feature>
<evidence type="ECO:0000313" key="3">
    <source>
        <dbReference type="Proteomes" id="UP001286456"/>
    </source>
</evidence>
<gene>
    <name evidence="2" type="ORF">B0T19DRAFT_429356</name>
</gene>
<proteinExistence type="predicted"/>
<keyword evidence="3" id="KW-1185">Reference proteome</keyword>
<dbReference type="Gene3D" id="1.10.287.1060">
    <property type="entry name" value="ESAT-6-like"/>
    <property type="match status" value="1"/>
</dbReference>
<sequence length="477" mass="51916">MSRLLDFLIENEPGFNRGRLPVLYSDFADQRALNPDGYKANIATWRRGLAAITRSGLAPARKATAPSTLILTCDEQLIRALESPKYGRPLGLATVVREALAERDLIPLADFLAASDSIYHRPSAWSAWNLAAWTIKKLGVADALQLRGSKLPSGQFVVLANVEEAGRQVGDKVVGVAAAAGSSRFERTFSRAHFYRTVNEGLAERLSDADVEVLLKFLSRDKGVIAYDGRTVRIKQPGAEQHEAAAITEEDASIAQLKELLGYLTHQTGLLSKRVDELGLAAKEAVGKKNRVAALAALKAKKLAETTLEKRFATVGQLEEVAARIEQAADNVQLVRVMEASAEALQGLNAQVGGAERVEAVVDRMREQMDAADEVNVILAESGEVVDEAEIDDELAAMELEEMRKVEEAERRAREAREAKEAEEMQKRLDAIGEVPVPVPVPVSSGSGQEETEVEQMAESMMSKLSLDEQPEPQQAA</sequence>
<evidence type="ECO:0000313" key="2">
    <source>
        <dbReference type="EMBL" id="KAK3324747.1"/>
    </source>
</evidence>
<name>A0AAE0IHC3_9PEZI</name>
<evidence type="ECO:0008006" key="4">
    <source>
        <dbReference type="Google" id="ProtNLM"/>
    </source>
</evidence>
<dbReference type="GO" id="GO:0005771">
    <property type="term" value="C:multivesicular body"/>
    <property type="evidence" value="ECO:0007669"/>
    <property type="project" value="TreeGrafter"/>
</dbReference>
<dbReference type="EMBL" id="JAUEPO010000004">
    <property type="protein sequence ID" value="KAK3324747.1"/>
    <property type="molecule type" value="Genomic_DNA"/>
</dbReference>
<reference evidence="2" key="2">
    <citation type="submission" date="2023-06" db="EMBL/GenBank/DDBJ databases">
        <authorList>
            <consortium name="Lawrence Berkeley National Laboratory"/>
            <person name="Haridas S."/>
            <person name="Hensen N."/>
            <person name="Bonometti L."/>
            <person name="Westerberg I."/>
            <person name="Brannstrom I.O."/>
            <person name="Guillou S."/>
            <person name="Cros-Aarteil S."/>
            <person name="Calhoun S."/>
            <person name="Kuo A."/>
            <person name="Mondo S."/>
            <person name="Pangilinan J."/>
            <person name="Riley R."/>
            <person name="Labutti K."/>
            <person name="Andreopoulos B."/>
            <person name="Lipzen A."/>
            <person name="Chen C."/>
            <person name="Yanf M."/>
            <person name="Daum C."/>
            <person name="Ng V."/>
            <person name="Clum A."/>
            <person name="Steindorff A."/>
            <person name="Ohm R."/>
            <person name="Martin F."/>
            <person name="Silar P."/>
            <person name="Natvig D."/>
            <person name="Lalanne C."/>
            <person name="Gautier V."/>
            <person name="Ament-Velasquez S.L."/>
            <person name="Kruys A."/>
            <person name="Hutchinson M.I."/>
            <person name="Powell A.J."/>
            <person name="Barry K."/>
            <person name="Miller A.N."/>
            <person name="Grigoriev I.V."/>
            <person name="Debuchy R."/>
            <person name="Gladieux P."/>
            <person name="Thoren M.H."/>
            <person name="Johannesson H."/>
        </authorList>
    </citation>
    <scope>NUCLEOTIDE SEQUENCE</scope>
    <source>
        <strain evidence="2">SMH4131-1</strain>
    </source>
</reference>
<dbReference type="GO" id="GO:0032511">
    <property type="term" value="P:late endosome to vacuole transport via multivesicular body sorting pathway"/>
    <property type="evidence" value="ECO:0007669"/>
    <property type="project" value="TreeGrafter"/>
</dbReference>
<dbReference type="GO" id="GO:0000815">
    <property type="term" value="C:ESCRT III complex"/>
    <property type="evidence" value="ECO:0007669"/>
    <property type="project" value="TreeGrafter"/>
</dbReference>
<dbReference type="AlphaFoldDB" id="A0AAE0IHC3"/>
<comment type="caution">
    <text evidence="2">The sequence shown here is derived from an EMBL/GenBank/DDBJ whole genome shotgun (WGS) entry which is preliminary data.</text>
</comment>